<comment type="caution">
    <text evidence="1">The sequence shown here is derived from an EMBL/GenBank/DDBJ whole genome shotgun (WGS) entry which is preliminary data.</text>
</comment>
<organism evidence="1 2">
    <name type="scientific">Molorchus minor</name>
    <dbReference type="NCBI Taxonomy" id="1323400"/>
    <lineage>
        <taxon>Eukaryota</taxon>
        <taxon>Metazoa</taxon>
        <taxon>Ecdysozoa</taxon>
        <taxon>Arthropoda</taxon>
        <taxon>Hexapoda</taxon>
        <taxon>Insecta</taxon>
        <taxon>Pterygota</taxon>
        <taxon>Neoptera</taxon>
        <taxon>Endopterygota</taxon>
        <taxon>Coleoptera</taxon>
        <taxon>Polyphaga</taxon>
        <taxon>Cucujiformia</taxon>
        <taxon>Chrysomeloidea</taxon>
        <taxon>Cerambycidae</taxon>
        <taxon>Lamiinae</taxon>
        <taxon>Monochamini</taxon>
        <taxon>Molorchus</taxon>
    </lineage>
</organism>
<dbReference type="EMBL" id="JAPWTJ010001960">
    <property type="protein sequence ID" value="KAJ8968609.1"/>
    <property type="molecule type" value="Genomic_DNA"/>
</dbReference>
<accession>A0ABQ9IXM6</accession>
<dbReference type="SUPFAM" id="SSF63411">
    <property type="entry name" value="LuxS/MPP-like metallohydrolase"/>
    <property type="match status" value="1"/>
</dbReference>
<gene>
    <name evidence="1" type="ORF">NQ317_011401</name>
</gene>
<dbReference type="PANTHER" id="PTHR43016:SF13">
    <property type="entry name" value="PRESEQUENCE PROTEASE, MITOCHONDRIAL"/>
    <property type="match status" value="1"/>
</dbReference>
<keyword evidence="2" id="KW-1185">Reference proteome</keyword>
<dbReference type="InterPro" id="IPR011249">
    <property type="entry name" value="Metalloenz_LuxS/M16"/>
</dbReference>
<name>A0ABQ9IXM6_9CUCU</name>
<evidence type="ECO:0000313" key="2">
    <source>
        <dbReference type="Proteomes" id="UP001162164"/>
    </source>
</evidence>
<protein>
    <submittedName>
        <fullName evidence="1">Uncharacterized protein</fullName>
    </submittedName>
</protein>
<proteinExistence type="predicted"/>
<dbReference type="Gene3D" id="3.30.830.10">
    <property type="entry name" value="Metalloenzyme, LuxS/M16 peptidase-like"/>
    <property type="match status" value="1"/>
</dbReference>
<reference evidence="1" key="1">
    <citation type="journal article" date="2023" name="Insect Mol. Biol.">
        <title>Genome sequencing provides insights into the evolution of gene families encoding plant cell wall-degrading enzymes in longhorned beetles.</title>
        <authorList>
            <person name="Shin N.R."/>
            <person name="Okamura Y."/>
            <person name="Kirsch R."/>
            <person name="Pauchet Y."/>
        </authorList>
    </citation>
    <scope>NUCLEOTIDE SEQUENCE</scope>
    <source>
        <strain evidence="1">MMC_N1</strain>
    </source>
</reference>
<dbReference type="Proteomes" id="UP001162164">
    <property type="component" value="Unassembled WGS sequence"/>
</dbReference>
<sequence length="100" mass="11302">MLNRSLATFMNAMTGPNLKELDFMQEGWRLEHTDLNDVKSEIVVKGVVYNEMKGVFSENDNILGQKLQNLILPDHTYGVVSGGDPIEIPNLTWDDLKKIP</sequence>
<evidence type="ECO:0000313" key="1">
    <source>
        <dbReference type="EMBL" id="KAJ8968609.1"/>
    </source>
</evidence>
<dbReference type="PANTHER" id="PTHR43016">
    <property type="entry name" value="PRESEQUENCE PROTEASE"/>
    <property type="match status" value="1"/>
</dbReference>